<keyword evidence="8" id="KW-1185">Reference proteome</keyword>
<dbReference type="PANTHER" id="PTHR42683">
    <property type="entry name" value="ALDEHYDE REDUCTASE"/>
    <property type="match status" value="1"/>
</dbReference>
<dbReference type="InterPro" id="IPR013149">
    <property type="entry name" value="ADH-like_C"/>
</dbReference>
<evidence type="ECO:0000256" key="3">
    <source>
        <dbReference type="ARBA" id="ARBA00022833"/>
    </source>
</evidence>
<dbReference type="Gene3D" id="3.40.50.720">
    <property type="entry name" value="NAD(P)-binding Rossmann-like Domain"/>
    <property type="match status" value="1"/>
</dbReference>
<evidence type="ECO:0000313" key="8">
    <source>
        <dbReference type="Proteomes" id="UP001161247"/>
    </source>
</evidence>
<dbReference type="PROSITE" id="PS00059">
    <property type="entry name" value="ADH_ZINC"/>
    <property type="match status" value="1"/>
</dbReference>
<dbReference type="GO" id="GO:0016616">
    <property type="term" value="F:oxidoreductase activity, acting on the CH-OH group of donors, NAD or NADP as acceptor"/>
    <property type="evidence" value="ECO:0007669"/>
    <property type="project" value="InterPro"/>
</dbReference>
<dbReference type="FunFam" id="3.40.50.720:FF:000022">
    <property type="entry name" value="Cinnamyl alcohol dehydrogenase"/>
    <property type="match status" value="1"/>
</dbReference>
<comment type="cofactor">
    <cofactor evidence="1 5">
        <name>Zn(2+)</name>
        <dbReference type="ChEBI" id="CHEBI:29105"/>
    </cofactor>
</comment>
<sequence>MASESVKDNCVAYAARDTSGVLSPYAFTRSSENSKHSKLNRSAREDDVVLDIKYCGVCHADVVWTKNYHGRTKYPVVPGHEIAGVVREVGSKVTKFKAGDHVGVGVYVNSCRECEYCNEGLEVHCVKGTVYTYDGIDTDGTVTKGGYSSFYVVNERYCYSIPDGYPLELAAPLLCAGISVYTPMMRHNMNQPGKSLGVVGLGGLGHMAVKFGKAFGLKVTVFSTTESKRDEAITHLGADDFVVSSDEQKMNALTKNLDFILNTASGDIPFDPYLKTLKTGGVLVIVGFPNEIKMMPVSLIPEARSIVGTLTGGTKQTQEMLDFCAKNKVYPEVEIVPIDYCNEALARLTKKDVKYRFVLDVANTLKKQ</sequence>
<gene>
    <name evidence="7" type="ORF">OLC1_LOCUS11234</name>
</gene>
<dbReference type="SMART" id="SM00829">
    <property type="entry name" value="PKS_ER"/>
    <property type="match status" value="1"/>
</dbReference>
<dbReference type="PROSITE" id="PS00065">
    <property type="entry name" value="D_2_HYDROXYACID_DH_1"/>
    <property type="match status" value="1"/>
</dbReference>
<dbReference type="Proteomes" id="UP001161247">
    <property type="component" value="Chromosome 4"/>
</dbReference>
<dbReference type="InterPro" id="IPR020843">
    <property type="entry name" value="ER"/>
</dbReference>
<accession>A0AAV1D2A9</accession>
<dbReference type="SUPFAM" id="SSF51735">
    <property type="entry name" value="NAD(P)-binding Rossmann-fold domains"/>
    <property type="match status" value="1"/>
</dbReference>
<dbReference type="SUPFAM" id="SSF50129">
    <property type="entry name" value="GroES-like"/>
    <property type="match status" value="1"/>
</dbReference>
<proteinExistence type="inferred from homology"/>
<evidence type="ECO:0000259" key="6">
    <source>
        <dbReference type="SMART" id="SM00829"/>
    </source>
</evidence>
<dbReference type="AlphaFoldDB" id="A0AAV1D2A9"/>
<evidence type="ECO:0000256" key="4">
    <source>
        <dbReference type="ARBA" id="ARBA00023002"/>
    </source>
</evidence>
<dbReference type="GO" id="GO:0008270">
    <property type="term" value="F:zinc ion binding"/>
    <property type="evidence" value="ECO:0007669"/>
    <property type="project" value="InterPro"/>
</dbReference>
<evidence type="ECO:0000256" key="5">
    <source>
        <dbReference type="RuleBase" id="RU361277"/>
    </source>
</evidence>
<evidence type="ECO:0000256" key="1">
    <source>
        <dbReference type="ARBA" id="ARBA00001947"/>
    </source>
</evidence>
<organism evidence="7 8">
    <name type="scientific">Oldenlandia corymbosa var. corymbosa</name>
    <dbReference type="NCBI Taxonomy" id="529605"/>
    <lineage>
        <taxon>Eukaryota</taxon>
        <taxon>Viridiplantae</taxon>
        <taxon>Streptophyta</taxon>
        <taxon>Embryophyta</taxon>
        <taxon>Tracheophyta</taxon>
        <taxon>Spermatophyta</taxon>
        <taxon>Magnoliopsida</taxon>
        <taxon>eudicotyledons</taxon>
        <taxon>Gunneridae</taxon>
        <taxon>Pentapetalae</taxon>
        <taxon>asterids</taxon>
        <taxon>lamiids</taxon>
        <taxon>Gentianales</taxon>
        <taxon>Rubiaceae</taxon>
        <taxon>Rubioideae</taxon>
        <taxon>Spermacoceae</taxon>
        <taxon>Hedyotis-Oldenlandia complex</taxon>
        <taxon>Oldenlandia</taxon>
    </lineage>
</organism>
<dbReference type="InterPro" id="IPR036291">
    <property type="entry name" value="NAD(P)-bd_dom_sf"/>
</dbReference>
<keyword evidence="3 5" id="KW-0862">Zinc</keyword>
<evidence type="ECO:0000256" key="2">
    <source>
        <dbReference type="ARBA" id="ARBA00022723"/>
    </source>
</evidence>
<dbReference type="InterPro" id="IPR011032">
    <property type="entry name" value="GroES-like_sf"/>
</dbReference>
<reference evidence="7" key="1">
    <citation type="submission" date="2023-03" db="EMBL/GenBank/DDBJ databases">
        <authorList>
            <person name="Julca I."/>
        </authorList>
    </citation>
    <scope>NUCLEOTIDE SEQUENCE</scope>
</reference>
<dbReference type="InterPro" id="IPR029752">
    <property type="entry name" value="D-isomer_DH_CS1"/>
</dbReference>
<keyword evidence="4" id="KW-0560">Oxidoreductase</keyword>
<dbReference type="InterPro" id="IPR013154">
    <property type="entry name" value="ADH-like_N"/>
</dbReference>
<keyword evidence="2 5" id="KW-0479">Metal-binding</keyword>
<dbReference type="InterPro" id="IPR002328">
    <property type="entry name" value="ADH_Zn_CS"/>
</dbReference>
<name>A0AAV1D2A9_OLDCO</name>
<dbReference type="FunFam" id="3.90.180.10:FF:000100">
    <property type="entry name" value="Putative cinnamyl alcohol dehydrogenase 6"/>
    <property type="match status" value="1"/>
</dbReference>
<dbReference type="InterPro" id="IPR047109">
    <property type="entry name" value="CAD-like"/>
</dbReference>
<protein>
    <submittedName>
        <fullName evidence="7">OLC1v1039090C1</fullName>
    </submittedName>
</protein>
<dbReference type="EMBL" id="OX459121">
    <property type="protein sequence ID" value="CAI9101701.1"/>
    <property type="molecule type" value="Genomic_DNA"/>
</dbReference>
<comment type="similarity">
    <text evidence="5">Belongs to the zinc-containing alcohol dehydrogenase family.</text>
</comment>
<dbReference type="CDD" id="cd05283">
    <property type="entry name" value="CAD1"/>
    <property type="match status" value="1"/>
</dbReference>
<dbReference type="Pfam" id="PF00107">
    <property type="entry name" value="ADH_zinc_N"/>
    <property type="match status" value="1"/>
</dbReference>
<feature type="domain" description="Enoyl reductase (ER)" evidence="6">
    <location>
        <begin position="20"/>
        <end position="359"/>
    </location>
</feature>
<evidence type="ECO:0000313" key="7">
    <source>
        <dbReference type="EMBL" id="CAI9101701.1"/>
    </source>
</evidence>
<dbReference type="Gene3D" id="3.90.180.10">
    <property type="entry name" value="Medium-chain alcohol dehydrogenases, catalytic domain"/>
    <property type="match status" value="1"/>
</dbReference>
<dbReference type="Pfam" id="PF08240">
    <property type="entry name" value="ADH_N"/>
    <property type="match status" value="1"/>
</dbReference>